<proteinExistence type="inferred from homology"/>
<comment type="subcellular location">
    <subcellularLocation>
        <location evidence="2">Cytoplasmic vesicle membrane</location>
        <topology evidence="2">Single-pass type I membrane protein</topology>
    </subcellularLocation>
    <subcellularLocation>
        <location evidence="3">Golgi apparatus membrane</location>
    </subcellularLocation>
    <subcellularLocation>
        <location evidence="1">Mitochondrion membrane</location>
        <topology evidence="1">Single-pass membrane protein</topology>
    </subcellularLocation>
    <subcellularLocation>
        <location evidence="4">Preautophagosomal structure membrane</location>
        <topology evidence="4">Single-pass type I membrane protein</topology>
    </subcellularLocation>
</comment>
<dbReference type="EMBL" id="CAJNOL010001092">
    <property type="protein sequence ID" value="CAF1285640.1"/>
    <property type="molecule type" value="Genomic_DNA"/>
</dbReference>
<keyword evidence="13" id="KW-0333">Golgi apparatus</keyword>
<keyword evidence="9 19" id="KW-0732">Signal</keyword>
<dbReference type="SUPFAM" id="SSF50911">
    <property type="entry name" value="Mannose 6-phosphate receptor domain"/>
    <property type="match status" value="1"/>
</dbReference>
<evidence type="ECO:0000256" key="15">
    <source>
        <dbReference type="ARBA" id="ARBA00023136"/>
    </source>
</evidence>
<evidence type="ECO:0000256" key="17">
    <source>
        <dbReference type="ARBA" id="ARBA00023329"/>
    </source>
</evidence>
<evidence type="ECO:0000256" key="10">
    <source>
        <dbReference type="ARBA" id="ARBA00022927"/>
    </source>
</evidence>
<protein>
    <recommendedName>
        <fullName evidence="6">Autophagy-related protein 27</fullName>
    </recommendedName>
</protein>
<name>A0A814KCS6_9BILA</name>
<dbReference type="InterPro" id="IPR044865">
    <property type="entry name" value="MRH_dom"/>
</dbReference>
<keyword evidence="7" id="KW-0813">Transport</keyword>
<keyword evidence="8 18" id="KW-0812">Transmembrane</keyword>
<reference evidence="21" key="1">
    <citation type="submission" date="2021-02" db="EMBL/GenBank/DDBJ databases">
        <authorList>
            <person name="Nowell W R."/>
        </authorList>
    </citation>
    <scope>NUCLEOTIDE SEQUENCE</scope>
</reference>
<comment type="caution">
    <text evidence="21">The sequence shown here is derived from an EMBL/GenBank/DDBJ whole genome shotgun (WGS) entry which is preliminary data.</text>
</comment>
<evidence type="ECO:0000256" key="13">
    <source>
        <dbReference type="ARBA" id="ARBA00023034"/>
    </source>
</evidence>
<evidence type="ECO:0000256" key="8">
    <source>
        <dbReference type="ARBA" id="ARBA00022692"/>
    </source>
</evidence>
<dbReference type="GO" id="GO:0000139">
    <property type="term" value="C:Golgi membrane"/>
    <property type="evidence" value="ECO:0007669"/>
    <property type="project" value="UniProtKB-SubCell"/>
</dbReference>
<keyword evidence="11 18" id="KW-1133">Transmembrane helix</keyword>
<keyword evidence="10" id="KW-0653">Protein transport</keyword>
<dbReference type="GO" id="GO:0015031">
    <property type="term" value="P:protein transport"/>
    <property type="evidence" value="ECO:0007669"/>
    <property type="project" value="UniProtKB-KW"/>
</dbReference>
<dbReference type="InterPro" id="IPR009011">
    <property type="entry name" value="Man6P_isomerase_rcpt-bd_dom_sf"/>
</dbReference>
<evidence type="ECO:0000256" key="19">
    <source>
        <dbReference type="SAM" id="SignalP"/>
    </source>
</evidence>
<dbReference type="Proteomes" id="UP000663870">
    <property type="component" value="Unassembled WGS sequence"/>
</dbReference>
<evidence type="ECO:0000256" key="18">
    <source>
        <dbReference type="SAM" id="Phobius"/>
    </source>
</evidence>
<dbReference type="InterPro" id="IPR018939">
    <property type="entry name" value="Autophagy-rel_prot_27"/>
</dbReference>
<keyword evidence="24" id="KW-1185">Reference proteome</keyword>
<dbReference type="AlphaFoldDB" id="A0A814KCS6"/>
<keyword evidence="16" id="KW-1015">Disulfide bond</keyword>
<evidence type="ECO:0000313" key="23">
    <source>
        <dbReference type="Proteomes" id="UP000663854"/>
    </source>
</evidence>
<evidence type="ECO:0000256" key="9">
    <source>
        <dbReference type="ARBA" id="ARBA00022729"/>
    </source>
</evidence>
<keyword evidence="17" id="KW-0968">Cytoplasmic vesicle</keyword>
<evidence type="ECO:0000256" key="5">
    <source>
        <dbReference type="ARBA" id="ARBA00005363"/>
    </source>
</evidence>
<evidence type="ECO:0000256" key="6">
    <source>
        <dbReference type="ARBA" id="ARBA00013776"/>
    </source>
</evidence>
<dbReference type="GO" id="GO:0034045">
    <property type="term" value="C:phagophore assembly site membrane"/>
    <property type="evidence" value="ECO:0007669"/>
    <property type="project" value="UniProtKB-SubCell"/>
</dbReference>
<evidence type="ECO:0000256" key="1">
    <source>
        <dbReference type="ARBA" id="ARBA00004304"/>
    </source>
</evidence>
<keyword evidence="15 18" id="KW-0472">Membrane</keyword>
<evidence type="ECO:0000313" key="24">
    <source>
        <dbReference type="Proteomes" id="UP000663870"/>
    </source>
</evidence>
<evidence type="ECO:0000256" key="2">
    <source>
        <dbReference type="ARBA" id="ARBA00004358"/>
    </source>
</evidence>
<keyword evidence="14" id="KW-0496">Mitochondrion</keyword>
<evidence type="ECO:0000256" key="7">
    <source>
        <dbReference type="ARBA" id="ARBA00022448"/>
    </source>
</evidence>
<comment type="similarity">
    <text evidence="5">Belongs to the ATG27 family.</text>
</comment>
<dbReference type="GO" id="GO:0010008">
    <property type="term" value="C:endosome membrane"/>
    <property type="evidence" value="ECO:0007669"/>
    <property type="project" value="UniProtKB-SubCell"/>
</dbReference>
<dbReference type="EMBL" id="CAJNOH010000471">
    <property type="protein sequence ID" value="CAF1050737.1"/>
    <property type="molecule type" value="Genomic_DNA"/>
</dbReference>
<evidence type="ECO:0000256" key="14">
    <source>
        <dbReference type="ARBA" id="ARBA00023128"/>
    </source>
</evidence>
<evidence type="ECO:0000256" key="4">
    <source>
        <dbReference type="ARBA" id="ARBA00004472"/>
    </source>
</evidence>
<feature type="chain" id="PRO_5035684510" description="Autophagy-related protein 27" evidence="19">
    <location>
        <begin position="20"/>
        <end position="258"/>
    </location>
</feature>
<keyword evidence="12" id="KW-0072">Autophagy</keyword>
<dbReference type="PANTHER" id="PTHR15071:SF0">
    <property type="entry name" value="MANNOSE 6-PHOSPHATE RECEPTOR-LIKE PROTEIN 1"/>
    <property type="match status" value="1"/>
</dbReference>
<evidence type="ECO:0000259" key="20">
    <source>
        <dbReference type="PROSITE" id="PS51914"/>
    </source>
</evidence>
<gene>
    <name evidence="22" type="ORF">JXQ802_LOCUS28721</name>
    <name evidence="21" type="ORF">PYM288_LOCUS17133</name>
</gene>
<organism evidence="21 23">
    <name type="scientific">Rotaria sordida</name>
    <dbReference type="NCBI Taxonomy" id="392033"/>
    <lineage>
        <taxon>Eukaryota</taxon>
        <taxon>Metazoa</taxon>
        <taxon>Spiralia</taxon>
        <taxon>Gnathifera</taxon>
        <taxon>Rotifera</taxon>
        <taxon>Eurotatoria</taxon>
        <taxon>Bdelloidea</taxon>
        <taxon>Philodinida</taxon>
        <taxon>Philodinidae</taxon>
        <taxon>Rotaria</taxon>
    </lineage>
</organism>
<accession>A0A814KCS6</accession>
<dbReference type="GO" id="GO:0006914">
    <property type="term" value="P:autophagy"/>
    <property type="evidence" value="ECO:0007669"/>
    <property type="project" value="UniProtKB-KW"/>
</dbReference>
<feature type="domain" description="MRH" evidence="20">
    <location>
        <begin position="22"/>
        <end position="171"/>
    </location>
</feature>
<evidence type="ECO:0000256" key="16">
    <source>
        <dbReference type="ARBA" id="ARBA00023157"/>
    </source>
</evidence>
<evidence type="ECO:0000256" key="12">
    <source>
        <dbReference type="ARBA" id="ARBA00023006"/>
    </source>
</evidence>
<dbReference type="PROSITE" id="PS51914">
    <property type="entry name" value="MRH"/>
    <property type="match status" value="1"/>
</dbReference>
<dbReference type="Gene3D" id="2.70.130.10">
    <property type="entry name" value="Mannose-6-phosphate receptor binding domain"/>
    <property type="match status" value="1"/>
</dbReference>
<dbReference type="Proteomes" id="UP000663854">
    <property type="component" value="Unassembled WGS sequence"/>
</dbReference>
<evidence type="ECO:0000256" key="3">
    <source>
        <dbReference type="ARBA" id="ARBA00004394"/>
    </source>
</evidence>
<dbReference type="PANTHER" id="PTHR15071">
    <property type="entry name" value="MANNOSE-6-PHOSPHATE RECEPTOR FAMILY MEMBER"/>
    <property type="match status" value="1"/>
</dbReference>
<feature type="transmembrane region" description="Helical" evidence="18">
    <location>
        <begin position="184"/>
        <end position="204"/>
    </location>
</feature>
<evidence type="ECO:0000256" key="11">
    <source>
        <dbReference type="ARBA" id="ARBA00022989"/>
    </source>
</evidence>
<feature type="signal peptide" evidence="19">
    <location>
        <begin position="1"/>
        <end position="19"/>
    </location>
</feature>
<sequence>MMTLFYLILILFNIIQIDSSLNTCRQTFGPNKYDLNQLSHLTILGEEKPFRYVLTPCGLVPTNKCGSSTSSFEPGMTACQERIPDARFESAMGFLDGYGKSPNLLFNENPQGPGTGIVMTMRNALCNGHERFVNVTFICDENIKQPTKMNVIEGPICKFKIIVRAAEACPVKGGITGGGITGGAIFIIILFVLIIVYLVCGIIYNRYKQNQTGLAVIPNRSFWLLLGGMFVDGCKFTWNFVRNCAQRTFSSSASYESV</sequence>
<evidence type="ECO:0000313" key="22">
    <source>
        <dbReference type="EMBL" id="CAF1285640.1"/>
    </source>
</evidence>
<dbReference type="Pfam" id="PF09451">
    <property type="entry name" value="ATG27"/>
    <property type="match status" value="1"/>
</dbReference>
<dbReference type="GO" id="GO:0031966">
    <property type="term" value="C:mitochondrial membrane"/>
    <property type="evidence" value="ECO:0007669"/>
    <property type="project" value="UniProtKB-SubCell"/>
</dbReference>
<evidence type="ECO:0000313" key="21">
    <source>
        <dbReference type="EMBL" id="CAF1050737.1"/>
    </source>
</evidence>